<dbReference type="SMART" id="SM00165">
    <property type="entry name" value="UBA"/>
    <property type="match status" value="2"/>
</dbReference>
<feature type="compositionally biased region" description="Polar residues" evidence="2">
    <location>
        <begin position="110"/>
        <end position="125"/>
    </location>
</feature>
<dbReference type="GO" id="GO:0005829">
    <property type="term" value="C:cytosol"/>
    <property type="evidence" value="ECO:0007669"/>
    <property type="project" value="TreeGrafter"/>
</dbReference>
<dbReference type="Gene3D" id="1.10.8.10">
    <property type="entry name" value="DNA helicase RuvA subunit, C-terminal domain"/>
    <property type="match status" value="2"/>
</dbReference>
<dbReference type="Pfam" id="PF00627">
    <property type="entry name" value="UBA"/>
    <property type="match status" value="1"/>
</dbReference>
<accession>A0A6T6LFQ0</accession>
<evidence type="ECO:0000259" key="4">
    <source>
        <dbReference type="PROSITE" id="PS50053"/>
    </source>
</evidence>
<keyword evidence="1" id="KW-0539">Nucleus</keyword>
<dbReference type="Gene3D" id="3.10.20.90">
    <property type="entry name" value="Phosphatidylinositol 3-kinase Catalytic Subunit, Chain A, domain 1"/>
    <property type="match status" value="1"/>
</dbReference>
<gene>
    <name evidence="5" type="ORF">RMAR0315_LOCUS5656</name>
    <name evidence="6" type="ORF">RMAR0315_LOCUS5657</name>
</gene>
<dbReference type="EMBL" id="HBEK01010310">
    <property type="protein sequence ID" value="CAD8395671.1"/>
    <property type="molecule type" value="Transcribed_RNA"/>
</dbReference>
<dbReference type="GO" id="GO:0031593">
    <property type="term" value="F:polyubiquitin modification-dependent protein binding"/>
    <property type="evidence" value="ECO:0007669"/>
    <property type="project" value="UniProtKB-UniRule"/>
</dbReference>
<dbReference type="AlphaFoldDB" id="A0A6T6LFQ0"/>
<dbReference type="GO" id="GO:0043161">
    <property type="term" value="P:proteasome-mediated ubiquitin-dependent protein catabolic process"/>
    <property type="evidence" value="ECO:0007669"/>
    <property type="project" value="UniProtKB-UniRule"/>
</dbReference>
<dbReference type="GO" id="GO:0043130">
    <property type="term" value="F:ubiquitin binding"/>
    <property type="evidence" value="ECO:0007669"/>
    <property type="project" value="UniProtKB-UniRule"/>
</dbReference>
<feature type="compositionally biased region" description="Pro residues" evidence="2">
    <location>
        <begin position="226"/>
        <end position="235"/>
    </location>
</feature>
<feature type="domain" description="UBA" evidence="3">
    <location>
        <begin position="130"/>
        <end position="170"/>
    </location>
</feature>
<dbReference type="GO" id="GO:0070628">
    <property type="term" value="F:proteasome binding"/>
    <property type="evidence" value="ECO:0007669"/>
    <property type="project" value="TreeGrafter"/>
</dbReference>
<dbReference type="CDD" id="cd14280">
    <property type="entry name" value="UBA1_Rad23_like"/>
    <property type="match status" value="1"/>
</dbReference>
<dbReference type="EMBL" id="HBEK01010309">
    <property type="protein sequence ID" value="CAD8395670.1"/>
    <property type="molecule type" value="Transcribed_RNA"/>
</dbReference>
<dbReference type="Pfam" id="PF00240">
    <property type="entry name" value="ubiquitin"/>
    <property type="match status" value="1"/>
</dbReference>
<evidence type="ECO:0000313" key="6">
    <source>
        <dbReference type="EMBL" id="CAD8395671.1"/>
    </source>
</evidence>
<evidence type="ECO:0000259" key="3">
    <source>
        <dbReference type="PROSITE" id="PS50030"/>
    </source>
</evidence>
<dbReference type="PANTHER" id="PTHR10621">
    <property type="entry name" value="UV EXCISION REPAIR PROTEIN RAD23"/>
    <property type="match status" value="1"/>
</dbReference>
<keyword evidence="1" id="KW-0227">DNA damage</keyword>
<dbReference type="InterPro" id="IPR004806">
    <property type="entry name" value="Rad23"/>
</dbReference>
<feature type="compositionally biased region" description="Polar residues" evidence="2">
    <location>
        <begin position="177"/>
        <end position="208"/>
    </location>
</feature>
<protein>
    <recommendedName>
        <fullName evidence="1">UV excision repair protein RAD23</fullName>
    </recommendedName>
</protein>
<feature type="compositionally biased region" description="Basic and acidic residues" evidence="2">
    <location>
        <begin position="92"/>
        <end position="102"/>
    </location>
</feature>
<name>A0A6T6LFQ0_9RHOD</name>
<dbReference type="InterPro" id="IPR029071">
    <property type="entry name" value="Ubiquitin-like_domsf"/>
</dbReference>
<keyword evidence="1" id="KW-0963">Cytoplasm</keyword>
<dbReference type="CDD" id="cd01805">
    <property type="entry name" value="Ubl_Rad23"/>
    <property type="match status" value="1"/>
</dbReference>
<comment type="similarity">
    <text evidence="1">Belongs to the RAD23 family.</text>
</comment>
<dbReference type="FunFam" id="1.10.8.10:FF:000003">
    <property type="entry name" value="UV excision repair protein RAD23 homolog"/>
    <property type="match status" value="1"/>
</dbReference>
<comment type="subcellular location">
    <subcellularLocation>
        <location evidence="1">Nucleus</location>
    </subcellularLocation>
    <subcellularLocation>
        <location evidence="1">Cytoplasm</location>
    </subcellularLocation>
</comment>
<dbReference type="SMART" id="SM00213">
    <property type="entry name" value="UBQ"/>
    <property type="match status" value="1"/>
</dbReference>
<dbReference type="PRINTS" id="PR01839">
    <property type="entry name" value="RAD23PROTEIN"/>
</dbReference>
<organism evidence="5">
    <name type="scientific">Rhodosorus marinus</name>
    <dbReference type="NCBI Taxonomy" id="101924"/>
    <lineage>
        <taxon>Eukaryota</taxon>
        <taxon>Rhodophyta</taxon>
        <taxon>Stylonematophyceae</taxon>
        <taxon>Stylonematales</taxon>
        <taxon>Stylonemataceae</taxon>
        <taxon>Rhodosorus</taxon>
    </lineage>
</organism>
<comment type="function">
    <text evidence="1">Multiubiquitin chain receptor involved in modulation of proteasomal degradation. Involved in nucleotide excision repair.</text>
</comment>
<reference evidence="5" key="1">
    <citation type="submission" date="2021-01" db="EMBL/GenBank/DDBJ databases">
        <authorList>
            <person name="Corre E."/>
            <person name="Pelletier E."/>
            <person name="Niang G."/>
            <person name="Scheremetjew M."/>
            <person name="Finn R."/>
            <person name="Kale V."/>
            <person name="Holt S."/>
            <person name="Cochrane G."/>
            <person name="Meng A."/>
            <person name="Brown T."/>
            <person name="Cohen L."/>
        </authorList>
    </citation>
    <scope>NUCLEOTIDE SEQUENCE</scope>
    <source>
        <strain evidence="5">UTEX LB 2760</strain>
    </source>
</reference>
<dbReference type="GO" id="GO:0006289">
    <property type="term" value="P:nucleotide-excision repair"/>
    <property type="evidence" value="ECO:0007669"/>
    <property type="project" value="UniProtKB-UniRule"/>
</dbReference>
<evidence type="ECO:0000256" key="1">
    <source>
        <dbReference type="RuleBase" id="RU367049"/>
    </source>
</evidence>
<keyword evidence="1" id="KW-0234">DNA repair</keyword>
<dbReference type="SUPFAM" id="SSF54236">
    <property type="entry name" value="Ubiquitin-like"/>
    <property type="match status" value="1"/>
</dbReference>
<evidence type="ECO:0000313" key="5">
    <source>
        <dbReference type="EMBL" id="CAD8395670.1"/>
    </source>
</evidence>
<dbReference type="PROSITE" id="PS50053">
    <property type="entry name" value="UBIQUITIN_2"/>
    <property type="match status" value="1"/>
</dbReference>
<dbReference type="InterPro" id="IPR009060">
    <property type="entry name" value="UBA-like_sf"/>
</dbReference>
<dbReference type="InterPro" id="IPR000626">
    <property type="entry name" value="Ubiquitin-like_dom"/>
</dbReference>
<dbReference type="PROSITE" id="PS50030">
    <property type="entry name" value="UBA"/>
    <property type="match status" value="1"/>
</dbReference>
<dbReference type="SUPFAM" id="SSF46934">
    <property type="entry name" value="UBA-like"/>
    <property type="match status" value="2"/>
</dbReference>
<dbReference type="InterPro" id="IPR015940">
    <property type="entry name" value="UBA"/>
</dbReference>
<dbReference type="GO" id="GO:0005654">
    <property type="term" value="C:nucleoplasm"/>
    <property type="evidence" value="ECO:0007669"/>
    <property type="project" value="TreeGrafter"/>
</dbReference>
<evidence type="ECO:0000256" key="2">
    <source>
        <dbReference type="SAM" id="MobiDB-lite"/>
    </source>
</evidence>
<proteinExistence type="inferred from homology"/>
<feature type="region of interest" description="Disordered" evidence="2">
    <location>
        <begin position="87"/>
        <end position="130"/>
    </location>
</feature>
<feature type="region of interest" description="Disordered" evidence="2">
    <location>
        <begin position="177"/>
        <end position="242"/>
    </location>
</feature>
<feature type="domain" description="Ubiquitin-like" evidence="4">
    <location>
        <begin position="1"/>
        <end position="71"/>
    </location>
</feature>
<dbReference type="GO" id="GO:0003684">
    <property type="term" value="F:damaged DNA binding"/>
    <property type="evidence" value="ECO:0007669"/>
    <property type="project" value="UniProtKB-UniRule"/>
</dbReference>
<sequence length="406" mass="44369">MKVIARTLAKVEHPVEVEEGKTVADLKDKVGEKLGYENPRNCTLICKGAILKNECMLSAANIVDGGFVVVMPPKAVKKAEKKVEFTLGQASEKPKENPDEPAKTPVPEETATQQPTVLQPNSDNPLPSPAEYEATIKSICDMGFEEPSVRGAMRAAFNNKDRAVDYLINGNFETIEQQATTDNVQPNTPTSTRSTEPGTPPNSARSTQPAPPVASNEPFNMFQPQPRTPTGPPRGSPTDLNALSNQDALDLIKLAAQENMQLLGGLIPRLQESNPGLLQELSRSDCHDRLLEPIAPEQEARLRGLLVRIIESALTDQVGEMSDRAGMDESAPPPGAHTVQLNQEEQAQIERLKSQFTPFGIQTHHILEAFLVCRRNEEEAANYLQNNCFELLEDAEEPPAEDTGNS</sequence>
<dbReference type="PANTHER" id="PTHR10621:SF0">
    <property type="entry name" value="UV EXCISION REPAIR PROTEIN RAD23"/>
    <property type="match status" value="1"/>
</dbReference>